<keyword evidence="2" id="KW-0472">Membrane</keyword>
<dbReference type="Proteomes" id="UP001628078">
    <property type="component" value="Unassembled WGS sequence"/>
</dbReference>
<dbReference type="RefSeq" id="WP_407883829.1">
    <property type="nucleotide sequence ID" value="NZ_BQXO01000003.1"/>
</dbReference>
<dbReference type="Gene3D" id="2.170.120.40">
    <property type="entry name" value="YbbR-like domain"/>
    <property type="match status" value="2"/>
</dbReference>
<dbReference type="Gene3D" id="2.170.120.30">
    <property type="match status" value="1"/>
</dbReference>
<keyword evidence="2" id="KW-0812">Transmembrane</keyword>
<keyword evidence="4" id="KW-1185">Reference proteome</keyword>
<gene>
    <name evidence="3" type="ORF">JCM31185_13220</name>
</gene>
<evidence type="ECO:0000313" key="3">
    <source>
        <dbReference type="EMBL" id="GKT06034.1"/>
    </source>
</evidence>
<reference evidence="3 4" key="1">
    <citation type="submission" date="2022-03" db="EMBL/GenBank/DDBJ databases">
        <title>Draft genome sequence of Furfurilactobacillus curtus JCM 31185.</title>
        <authorList>
            <person name="Suzuki S."/>
            <person name="Endo A."/>
            <person name="Kajikawa A."/>
        </authorList>
    </citation>
    <scope>NUCLEOTIDE SEQUENCE [LARGE SCALE GENOMIC DNA]</scope>
    <source>
        <strain evidence="3 4">JCM 31185</strain>
    </source>
</reference>
<dbReference type="Pfam" id="PF07949">
    <property type="entry name" value="YbbR"/>
    <property type="match status" value="2"/>
</dbReference>
<dbReference type="PANTHER" id="PTHR37804:SF1">
    <property type="entry name" value="CDAA REGULATORY PROTEIN CDAR"/>
    <property type="match status" value="1"/>
</dbReference>
<dbReference type="InterPro" id="IPR053154">
    <property type="entry name" value="c-di-AMP_regulator"/>
</dbReference>
<organism evidence="3 4">
    <name type="scientific">Furfurilactobacillus curtus</name>
    <dbReference type="NCBI Taxonomy" id="1746200"/>
    <lineage>
        <taxon>Bacteria</taxon>
        <taxon>Bacillati</taxon>
        <taxon>Bacillota</taxon>
        <taxon>Bacilli</taxon>
        <taxon>Lactobacillales</taxon>
        <taxon>Lactobacillaceae</taxon>
        <taxon>Furfurilactobacillus</taxon>
    </lineage>
</organism>
<feature type="region of interest" description="Disordered" evidence="1">
    <location>
        <begin position="332"/>
        <end position="370"/>
    </location>
</feature>
<comment type="caution">
    <text evidence="3">The sequence shown here is derived from an EMBL/GenBank/DDBJ whole genome shotgun (WGS) entry which is preliminary data.</text>
</comment>
<sequence length="370" mass="38610">MKPFNRFLNSAWFYRLMALVLAILMVIYVTNTAANDTRLARPTNDSRISSLTSTKTATISVPLQLNVNSNKYFVTGYPERVKVKVTGPAALVTATTNTQNFTISANLRGLSMGKHKVKLVATGLNKELTYQIQPQNINVTIARRATVTLPVHVKYDASNLASGYQIGTPSSSVAKVTVTGASDQVEQVAQIVAPVNLTKNSTSTLSVTAQLEAQDSNGRTVNVVITPATTTVKIPITSDESSKKVTVKYSAVNGAGDRNYDLSGDVDSLVVYGTKSAIDKLKDTITVPVDVSGLPLGTSKQQINLTPNASGLRSYSITSAAVTIKVTAVSTDAGAQGGTSSATSSSESSATPSTASDATTDGSSSASSGS</sequence>
<feature type="transmembrane region" description="Helical" evidence="2">
    <location>
        <begin position="12"/>
        <end position="30"/>
    </location>
</feature>
<dbReference type="InterPro" id="IPR012505">
    <property type="entry name" value="YbbR"/>
</dbReference>
<dbReference type="EMBL" id="BQXO01000003">
    <property type="protein sequence ID" value="GKT06034.1"/>
    <property type="molecule type" value="Genomic_DNA"/>
</dbReference>
<name>A0ABQ5JQX9_9LACO</name>
<protein>
    <submittedName>
        <fullName evidence="3">Cell surface protein</fullName>
    </submittedName>
</protein>
<proteinExistence type="predicted"/>
<keyword evidence="2" id="KW-1133">Transmembrane helix</keyword>
<evidence type="ECO:0000256" key="2">
    <source>
        <dbReference type="SAM" id="Phobius"/>
    </source>
</evidence>
<evidence type="ECO:0000256" key="1">
    <source>
        <dbReference type="SAM" id="MobiDB-lite"/>
    </source>
</evidence>
<accession>A0ABQ5JQX9</accession>
<dbReference type="PANTHER" id="PTHR37804">
    <property type="entry name" value="CDAA REGULATORY PROTEIN CDAR"/>
    <property type="match status" value="1"/>
</dbReference>
<evidence type="ECO:0000313" key="4">
    <source>
        <dbReference type="Proteomes" id="UP001628078"/>
    </source>
</evidence>